<proteinExistence type="predicted"/>
<name>A0A927GD27_9BACT</name>
<accession>A0A927GD27</accession>
<reference evidence="1" key="1">
    <citation type="submission" date="2020-09" db="EMBL/GenBank/DDBJ databases">
        <authorList>
            <person name="Kim M.K."/>
        </authorList>
    </citation>
    <scope>NUCLEOTIDE SEQUENCE</scope>
    <source>
        <strain evidence="1">BT704</strain>
    </source>
</reference>
<gene>
    <name evidence="1" type="ORF">IC230_10295</name>
</gene>
<dbReference type="RefSeq" id="WP_191038905.1">
    <property type="nucleotide sequence ID" value="NZ_JACXAA010000003.1"/>
</dbReference>
<dbReference type="AlphaFoldDB" id="A0A927GD27"/>
<dbReference type="Proteomes" id="UP000653797">
    <property type="component" value="Unassembled WGS sequence"/>
</dbReference>
<organism evidence="1 2">
    <name type="scientific">Spirosoma validum</name>
    <dbReference type="NCBI Taxonomy" id="2771355"/>
    <lineage>
        <taxon>Bacteria</taxon>
        <taxon>Pseudomonadati</taxon>
        <taxon>Bacteroidota</taxon>
        <taxon>Cytophagia</taxon>
        <taxon>Cytophagales</taxon>
        <taxon>Cytophagaceae</taxon>
        <taxon>Spirosoma</taxon>
    </lineage>
</organism>
<comment type="caution">
    <text evidence="1">The sequence shown here is derived from an EMBL/GenBank/DDBJ whole genome shotgun (WGS) entry which is preliminary data.</text>
</comment>
<evidence type="ECO:0000313" key="2">
    <source>
        <dbReference type="Proteomes" id="UP000653797"/>
    </source>
</evidence>
<protein>
    <submittedName>
        <fullName evidence="1">Uncharacterized protein</fullName>
    </submittedName>
</protein>
<sequence>MMKQLSILLTTLLPLLAFESDEPVSKLNGAFRQTKNKYGSMTNWKARDSVTVIKVFRDGYWFGAYYNDKRKGRPPFDGACGGTYELKNGKYIEKVSFYSWDSTAVGNVFSLDYKVSDRQYEQYGVMNSDKYKNYPINEVSERITTTEPLKNRGLEGTWFMKEGQWGADRLGEGKYKNIQVVKIFAYPMVVYAYYNPVTKQFNGAGGAMYQFDGTTLTETNEFWSWPTDGKREGKAVTFDVSLEQGRYVQQGGGVQLREVFMKAPAK</sequence>
<dbReference type="EMBL" id="JACXAA010000003">
    <property type="protein sequence ID" value="MBD2753279.1"/>
    <property type="molecule type" value="Genomic_DNA"/>
</dbReference>
<dbReference type="Gene3D" id="2.40.128.490">
    <property type="entry name" value="Uncharacterised protein PF14869, DUF4488"/>
    <property type="match status" value="1"/>
</dbReference>
<evidence type="ECO:0000313" key="1">
    <source>
        <dbReference type="EMBL" id="MBD2753279.1"/>
    </source>
</evidence>
<keyword evidence="2" id="KW-1185">Reference proteome</keyword>